<dbReference type="EMBL" id="CADCVH010000115">
    <property type="protein sequence ID" value="CAA9475797.1"/>
    <property type="molecule type" value="Genomic_DNA"/>
</dbReference>
<dbReference type="GO" id="GO:0005886">
    <property type="term" value="C:plasma membrane"/>
    <property type="evidence" value="ECO:0007669"/>
    <property type="project" value="TreeGrafter"/>
</dbReference>
<feature type="region of interest" description="Disordered" evidence="1">
    <location>
        <begin position="550"/>
        <end position="583"/>
    </location>
</feature>
<feature type="transmembrane region" description="Helical" evidence="2">
    <location>
        <begin position="1124"/>
        <end position="1142"/>
    </location>
</feature>
<dbReference type="PANTHER" id="PTHR32063">
    <property type="match status" value="1"/>
</dbReference>
<feature type="transmembrane region" description="Helical" evidence="2">
    <location>
        <begin position="705"/>
        <end position="730"/>
    </location>
</feature>
<feature type="compositionally biased region" description="Low complexity" evidence="1">
    <location>
        <begin position="264"/>
        <end position="300"/>
    </location>
</feature>
<name>A0A6J4RRS1_9ACTN</name>
<dbReference type="Gene3D" id="3.30.2090.10">
    <property type="entry name" value="Multidrug efflux transporter AcrB TolC docking domain, DN and DC subdomains"/>
    <property type="match status" value="3"/>
</dbReference>
<accession>A0A6J4RRS1</accession>
<dbReference type="GO" id="GO:0042910">
    <property type="term" value="F:xenobiotic transmembrane transporter activity"/>
    <property type="evidence" value="ECO:0007669"/>
    <property type="project" value="TreeGrafter"/>
</dbReference>
<feature type="transmembrane region" description="Helical" evidence="2">
    <location>
        <begin position="411"/>
        <end position="430"/>
    </location>
</feature>
<dbReference type="Pfam" id="PF00873">
    <property type="entry name" value="ACR_tran"/>
    <property type="match status" value="3"/>
</dbReference>
<keyword evidence="2" id="KW-0812">Transmembrane</keyword>
<feature type="transmembrane region" description="Helical" evidence="2">
    <location>
        <begin position="1154"/>
        <end position="1180"/>
    </location>
</feature>
<gene>
    <name evidence="3" type="ORF">AVDCRST_MAG02-4100</name>
</gene>
<proteinExistence type="predicted"/>
<sequence>MQAIVRWCLKNKSVVFLAAVILIGAGSYATTRLNQELLPDIEFPLITVSTPVAGAGPDLVDEQVTQPLQDSVEGIEGIEGVQATSSPGFSVLVVEFGLDVDTEQAEDEINDAINGVSLPEQAAAPEVNRQSASQFPILNVSLSAKDGDLARVTEYAEDEAIPLIEDVEGVASADLVGGSERQLEVDLKPAELEERGIPAEAIIGAISGSNVNAPVGDVSVDGLSTPVRTTSELTTVEQLRDLPVGAAAAPTAAPTGAPAGGAPTGAPAGAPTGAPAGAPTGASAPPSAAPAPAGAAPTAAEAPEPVLLSDVADVGEASSDISGVSRTNGEPSLGLNVVKEPEANTVEVAEGVTQALGQVREDLGEDEVIVVFNSAEDVEESVNGLVEKALIGGLLAVGIIFLFLRSLRATLVTAVSLPTSILAALLFSWADNLTLNIITLAGLTIAVGRVVDDAIVVLENSYRYVQEGYSPEEAALKGTNEVASAITSSTLTTTAVFLPLGLVGGIVSKFFLPLSLTVAFALIASLIVSITVIPVLTSVFIKRQAKRGAVPEPRTEENDREVSPEDYEDGEYPVDGGRRARRTRRGPGVPRVLVFSLLVLGLLFVGAVVAAGTGLLDGLSFIPAGIIEGLGGISDGARNVVGGIDTGSPVFLVVAGAVAALLIVGLAVLAARAARRSAARRGGGSDGLLVDLYAPLLLWSLRHRLAVLLIALLAFVGGLAAIPFLAVSFFPPSEERLLQATVELPAGTAIGETSEELRPFEDFMNEDRGVESYQLSIGGEDNFNPDAPLRTGNQAQAFIVVGENANVQETLSRLAEEGSDRFGEGFQVQILQQGPPTGGIEVTITGGTEEELRRASETVVDELDRTDDVTNVQSDLSEVSPEIEVSVDAGDAAKAGLSPGAVSTSLGTLLGGTGSEVTLGDEPVAIGLPEGSVDSIEEVRGLPLGSGQTVGDVAEVREVQAPSAISRDDGDRAVTVTGTITSEDTSSVSNEVNAALPGLDLPDGVTAGVGGESEDIEESFRNLILSIGVALVLVYLILVVFFGSLVTPLIILLAVPLTTAGAFGALLVTGTALSLPALLGVLLLIGIVVSNAILLVDFAQNARGRHDTVDGAIFEAGRARLRPILMTALATIFALVPLAFGFGGGGSALISSSLAIPVIGGLVTSTFLTLLVVPVGYSLLRGGLRRKKG</sequence>
<evidence type="ECO:0000313" key="3">
    <source>
        <dbReference type="EMBL" id="CAA9475797.1"/>
    </source>
</evidence>
<dbReference type="SUPFAM" id="SSF82866">
    <property type="entry name" value="Multidrug efflux transporter AcrB transmembrane domain"/>
    <property type="match status" value="2"/>
</dbReference>
<dbReference type="InterPro" id="IPR027463">
    <property type="entry name" value="AcrB_DN_DC_subdom"/>
</dbReference>
<keyword evidence="2" id="KW-0472">Membrane</keyword>
<feature type="transmembrane region" description="Helical" evidence="2">
    <location>
        <begin position="1023"/>
        <end position="1042"/>
    </location>
</feature>
<reference evidence="3" key="1">
    <citation type="submission" date="2020-02" db="EMBL/GenBank/DDBJ databases">
        <authorList>
            <person name="Meier V. D."/>
        </authorList>
    </citation>
    <scope>NUCLEOTIDE SEQUENCE</scope>
    <source>
        <strain evidence="3">AVDCRST_MAG02</strain>
    </source>
</reference>
<feature type="transmembrane region" description="Helical" evidence="2">
    <location>
        <begin position="518"/>
        <end position="541"/>
    </location>
</feature>
<dbReference type="SUPFAM" id="SSF82693">
    <property type="entry name" value="Multidrug efflux transporter AcrB pore domain, PN1, PN2, PC1 and PC2 subdomains"/>
    <property type="match status" value="2"/>
</dbReference>
<feature type="transmembrane region" description="Helical" evidence="2">
    <location>
        <begin position="650"/>
        <end position="671"/>
    </location>
</feature>
<keyword evidence="2" id="KW-1133">Transmembrane helix</keyword>
<evidence type="ECO:0000256" key="1">
    <source>
        <dbReference type="SAM" id="MobiDB-lite"/>
    </source>
</evidence>
<feature type="region of interest" description="Disordered" evidence="1">
    <location>
        <begin position="221"/>
        <end position="300"/>
    </location>
</feature>
<dbReference type="InterPro" id="IPR001036">
    <property type="entry name" value="Acrflvin-R"/>
</dbReference>
<organism evidence="3">
    <name type="scientific">uncultured Rubrobacteraceae bacterium</name>
    <dbReference type="NCBI Taxonomy" id="349277"/>
    <lineage>
        <taxon>Bacteria</taxon>
        <taxon>Bacillati</taxon>
        <taxon>Actinomycetota</taxon>
        <taxon>Rubrobacteria</taxon>
        <taxon>Rubrobacterales</taxon>
        <taxon>Rubrobacteraceae</taxon>
        <taxon>environmental samples</taxon>
    </lineage>
</organism>
<dbReference type="AlphaFoldDB" id="A0A6J4RRS1"/>
<protein>
    <submittedName>
        <fullName evidence="3">RND multidrug efflux transporter Acriflavin resistance protein</fullName>
    </submittedName>
</protein>
<feature type="compositionally biased region" description="Basic and acidic residues" evidence="1">
    <location>
        <begin position="553"/>
        <end position="563"/>
    </location>
</feature>
<evidence type="ECO:0000256" key="2">
    <source>
        <dbReference type="SAM" id="Phobius"/>
    </source>
</evidence>
<dbReference type="SUPFAM" id="SSF82714">
    <property type="entry name" value="Multidrug efflux transporter AcrB TolC docking domain, DN and DC subdomains"/>
    <property type="match status" value="1"/>
</dbReference>
<dbReference type="Gene3D" id="3.30.70.1320">
    <property type="entry name" value="Multidrug efflux transporter AcrB pore domain like"/>
    <property type="match status" value="2"/>
</dbReference>
<dbReference type="PRINTS" id="PR00702">
    <property type="entry name" value="ACRIFLAVINRP"/>
</dbReference>
<feature type="compositionally biased region" description="Polar residues" evidence="1">
    <location>
        <begin position="226"/>
        <end position="237"/>
    </location>
</feature>
<feature type="transmembrane region" description="Helical" evidence="2">
    <location>
        <begin position="1049"/>
        <end position="1069"/>
    </location>
</feature>
<feature type="compositionally biased region" description="Low complexity" evidence="1">
    <location>
        <begin position="245"/>
        <end position="257"/>
    </location>
</feature>
<feature type="transmembrane region" description="Helical" evidence="2">
    <location>
        <begin position="1075"/>
        <end position="1096"/>
    </location>
</feature>
<dbReference type="Gene3D" id="3.30.70.1440">
    <property type="entry name" value="Multidrug efflux transporter AcrB pore domain"/>
    <property type="match status" value="1"/>
</dbReference>
<dbReference type="Gene3D" id="1.20.1640.10">
    <property type="entry name" value="Multidrug efflux transporter AcrB transmembrane domain"/>
    <property type="match status" value="5"/>
</dbReference>
<feature type="transmembrane region" description="Helical" evidence="2">
    <location>
        <begin position="588"/>
        <end position="611"/>
    </location>
</feature>
<dbReference type="Gene3D" id="3.30.70.1430">
    <property type="entry name" value="Multidrug efflux transporter AcrB pore domain"/>
    <property type="match status" value="2"/>
</dbReference>
<feature type="transmembrane region" description="Helical" evidence="2">
    <location>
        <begin position="491"/>
        <end position="512"/>
    </location>
</feature>
<dbReference type="PANTHER" id="PTHR32063:SF0">
    <property type="entry name" value="SWARMING MOTILITY PROTEIN SWRC"/>
    <property type="match status" value="1"/>
</dbReference>